<gene>
    <name evidence="2" type="ORF">KXQ929_LOCUS54113</name>
</gene>
<organism evidence="2 3">
    <name type="scientific">Adineta steineri</name>
    <dbReference type="NCBI Taxonomy" id="433720"/>
    <lineage>
        <taxon>Eukaryota</taxon>
        <taxon>Metazoa</taxon>
        <taxon>Spiralia</taxon>
        <taxon>Gnathifera</taxon>
        <taxon>Rotifera</taxon>
        <taxon>Eurotatoria</taxon>
        <taxon>Bdelloidea</taxon>
        <taxon>Adinetida</taxon>
        <taxon>Adinetidae</taxon>
        <taxon>Adineta</taxon>
    </lineage>
</organism>
<reference evidence="2" key="1">
    <citation type="submission" date="2021-02" db="EMBL/GenBank/DDBJ databases">
        <authorList>
            <person name="Nowell W R."/>
        </authorList>
    </citation>
    <scope>NUCLEOTIDE SEQUENCE</scope>
</reference>
<dbReference type="AlphaFoldDB" id="A0A820SJ93"/>
<proteinExistence type="predicted"/>
<accession>A0A820SJ93</accession>
<name>A0A820SJ93_9BILA</name>
<feature type="compositionally biased region" description="Low complexity" evidence="1">
    <location>
        <begin position="62"/>
        <end position="73"/>
    </location>
</feature>
<feature type="compositionally biased region" description="Low complexity" evidence="1">
    <location>
        <begin position="39"/>
        <end position="52"/>
    </location>
</feature>
<sequence length="73" mass="8185">KDKQTLTINGKQVLLLSEHSLLYENLKKKYPERNLDSIILTNNNDNSNNTDNQSSVSPAATNESIINQNISNI</sequence>
<feature type="region of interest" description="Disordered" evidence="1">
    <location>
        <begin position="39"/>
        <end position="73"/>
    </location>
</feature>
<feature type="non-terminal residue" evidence="2">
    <location>
        <position position="1"/>
    </location>
</feature>
<evidence type="ECO:0000256" key="1">
    <source>
        <dbReference type="SAM" id="MobiDB-lite"/>
    </source>
</evidence>
<dbReference type="Proteomes" id="UP000663868">
    <property type="component" value="Unassembled WGS sequence"/>
</dbReference>
<protein>
    <submittedName>
        <fullName evidence="2">Uncharacterized protein</fullName>
    </submittedName>
</protein>
<evidence type="ECO:0000313" key="2">
    <source>
        <dbReference type="EMBL" id="CAF4453853.1"/>
    </source>
</evidence>
<evidence type="ECO:0000313" key="3">
    <source>
        <dbReference type="Proteomes" id="UP000663868"/>
    </source>
</evidence>
<comment type="caution">
    <text evidence="2">The sequence shown here is derived from an EMBL/GenBank/DDBJ whole genome shotgun (WGS) entry which is preliminary data.</text>
</comment>
<dbReference type="EMBL" id="CAJOBB010031871">
    <property type="protein sequence ID" value="CAF4453853.1"/>
    <property type="molecule type" value="Genomic_DNA"/>
</dbReference>